<dbReference type="PANTHER" id="PTHR31639:SF42">
    <property type="entry name" value="OS02G0160200 PROTEIN"/>
    <property type="match status" value="1"/>
</dbReference>
<dbReference type="AlphaFoldDB" id="A0A803QX44"/>
<name>A0A803QX44_CANSA</name>
<evidence type="ECO:0000313" key="3">
    <source>
        <dbReference type="EnsemblPlants" id="cds.novel_model_2469_5bd9a17a.1.5bd9b136"/>
    </source>
</evidence>
<dbReference type="Pfam" id="PF00646">
    <property type="entry name" value="F-box"/>
    <property type="match status" value="1"/>
</dbReference>
<proteinExistence type="predicted"/>
<accession>A0A803QX44</accession>
<dbReference type="EMBL" id="UZAU01000246">
    <property type="status" value="NOT_ANNOTATED_CDS"/>
    <property type="molecule type" value="Genomic_DNA"/>
</dbReference>
<dbReference type="InterPro" id="IPR032675">
    <property type="entry name" value="LRR_dom_sf"/>
</dbReference>
<dbReference type="PROSITE" id="PS50181">
    <property type="entry name" value="FBOX"/>
    <property type="match status" value="1"/>
</dbReference>
<sequence length="470" mass="53778">MAEMGVEENRVGPNKKRLKTKSNMVDEEDRISELPDEIIIHILSFLPTEDVVRTCFLSKRWKLMWYLVPKLSFYEQGHRNFDNYVNNCLKHRKRGMVCDLNSVITSFKVTTNNYRNDTSLDKWLDFAVENKVKEINLSFSGDWSSSSYYWLPETLVVKAIYLTILDLALVRLDSRYSFSFPSLKSLSLSSVWFADTDTVDKLLLGSPSLENLQLDFDVFSFRDCLHLCSVSLKFLDINTPNNIGVEIDCINLESLTLQGFIFDKINLSSCSKAIRNISLTCFWGAVSSSLEHLISSLPLLENLTLSNWHPWKLKHIKISSQTLKSFNLNHSDSEDELTVLIESAPKLISFCYNGNFKLSVSMVESCNLLNGTFILANNYDINWFVSMVNFLLNLNCSWKRVSLHVDSDKALILPKDLKRLHCPPLINCEHLRVFTKCKLARESDLRDVLLSVCPSLKTLSIAEGARKGHL</sequence>
<dbReference type="InterPro" id="IPR055357">
    <property type="entry name" value="LRR_At1g61320_AtMIF1"/>
</dbReference>
<dbReference type="SUPFAM" id="SSF81383">
    <property type="entry name" value="F-box domain"/>
    <property type="match status" value="1"/>
</dbReference>
<dbReference type="CDD" id="cd22160">
    <property type="entry name" value="F-box_AtFBL13-like"/>
    <property type="match status" value="1"/>
</dbReference>
<evidence type="ECO:0000259" key="2">
    <source>
        <dbReference type="PROSITE" id="PS50181"/>
    </source>
</evidence>
<dbReference type="Gene3D" id="1.20.1280.50">
    <property type="match status" value="1"/>
</dbReference>
<dbReference type="OrthoDB" id="1166558at2759"/>
<evidence type="ECO:0000313" key="4">
    <source>
        <dbReference type="Proteomes" id="UP000596661"/>
    </source>
</evidence>
<feature type="domain" description="F-box" evidence="2">
    <location>
        <begin position="28"/>
        <end position="77"/>
    </location>
</feature>
<reference evidence="3" key="2">
    <citation type="submission" date="2021-03" db="UniProtKB">
        <authorList>
            <consortium name="EnsemblPlants"/>
        </authorList>
    </citation>
    <scope>IDENTIFICATION</scope>
</reference>
<keyword evidence="4" id="KW-1185">Reference proteome</keyword>
<dbReference type="PANTHER" id="PTHR31639">
    <property type="entry name" value="F-BOX PROTEIN-LIKE"/>
    <property type="match status" value="1"/>
</dbReference>
<evidence type="ECO:0000256" key="1">
    <source>
        <dbReference type="SAM" id="MobiDB-lite"/>
    </source>
</evidence>
<dbReference type="EnsemblPlants" id="novel_model_2469_5bd9a17a.1.5bd9b136">
    <property type="protein sequence ID" value="cds.novel_model_2469_5bd9a17a.1.5bd9b136"/>
    <property type="gene ID" value="novel_gene_1320_5bd9a17a"/>
</dbReference>
<feature type="region of interest" description="Disordered" evidence="1">
    <location>
        <begin position="1"/>
        <end position="22"/>
    </location>
</feature>
<protein>
    <recommendedName>
        <fullName evidence="2">F-box domain-containing protein</fullName>
    </recommendedName>
</protein>
<dbReference type="OMA" id="YNISPHI"/>
<dbReference type="InterPro" id="IPR036047">
    <property type="entry name" value="F-box-like_dom_sf"/>
</dbReference>
<dbReference type="Gramene" id="novel_model_2469_5bd9a17a.1.5bd9b136">
    <property type="protein sequence ID" value="cds.novel_model_2469_5bd9a17a.1.5bd9b136"/>
    <property type="gene ID" value="novel_gene_1320_5bd9a17a"/>
</dbReference>
<dbReference type="InterPro" id="IPR053781">
    <property type="entry name" value="F-box_AtFBL13-like"/>
</dbReference>
<organism evidence="3 4">
    <name type="scientific">Cannabis sativa</name>
    <name type="common">Hemp</name>
    <name type="synonym">Marijuana</name>
    <dbReference type="NCBI Taxonomy" id="3483"/>
    <lineage>
        <taxon>Eukaryota</taxon>
        <taxon>Viridiplantae</taxon>
        <taxon>Streptophyta</taxon>
        <taxon>Embryophyta</taxon>
        <taxon>Tracheophyta</taxon>
        <taxon>Spermatophyta</taxon>
        <taxon>Magnoliopsida</taxon>
        <taxon>eudicotyledons</taxon>
        <taxon>Gunneridae</taxon>
        <taxon>Pentapetalae</taxon>
        <taxon>rosids</taxon>
        <taxon>fabids</taxon>
        <taxon>Rosales</taxon>
        <taxon>Cannabaceae</taxon>
        <taxon>Cannabis</taxon>
    </lineage>
</organism>
<dbReference type="Proteomes" id="UP000596661">
    <property type="component" value="Chromosome 3"/>
</dbReference>
<dbReference type="InterPro" id="IPR001810">
    <property type="entry name" value="F-box_dom"/>
</dbReference>
<dbReference type="Gene3D" id="3.80.10.10">
    <property type="entry name" value="Ribonuclease Inhibitor"/>
    <property type="match status" value="1"/>
</dbReference>
<dbReference type="Pfam" id="PF23622">
    <property type="entry name" value="LRR_At1g61320_AtMIF1"/>
    <property type="match status" value="1"/>
</dbReference>
<reference evidence="3" key="1">
    <citation type="submission" date="2018-11" db="EMBL/GenBank/DDBJ databases">
        <authorList>
            <person name="Grassa J C."/>
        </authorList>
    </citation>
    <scope>NUCLEOTIDE SEQUENCE [LARGE SCALE GENOMIC DNA]</scope>
</reference>